<name>A0A318QCT2_9PROT</name>
<dbReference type="PROSITE" id="PS51257">
    <property type="entry name" value="PROKAR_LIPOPROTEIN"/>
    <property type="match status" value="1"/>
</dbReference>
<feature type="domain" description="Fe/B12 periplasmic-binding" evidence="2">
    <location>
        <begin position="26"/>
        <end position="281"/>
    </location>
</feature>
<comment type="caution">
    <text evidence="3">The sequence shown here is derived from an EMBL/GenBank/DDBJ whole genome shotgun (WGS) entry which is preliminary data.</text>
</comment>
<evidence type="ECO:0000259" key="2">
    <source>
        <dbReference type="PROSITE" id="PS50983"/>
    </source>
</evidence>
<reference evidence="3 4" key="1">
    <citation type="submission" date="2017-07" db="EMBL/GenBank/DDBJ databases">
        <title>A draft genome sequence of Komagataeibacter sp. T5K1.</title>
        <authorList>
            <person name="Skraban J."/>
            <person name="Cleenwerck I."/>
            <person name="Vandamme P."/>
            <person name="Trcek J."/>
        </authorList>
    </citation>
    <scope>NUCLEOTIDE SEQUENCE [LARGE SCALE GENOMIC DNA]</scope>
    <source>
        <strain evidence="3 4">T5K1</strain>
    </source>
</reference>
<dbReference type="RefSeq" id="WP_110531173.1">
    <property type="nucleotide sequence ID" value="NZ_JAHRDT010000008.1"/>
</dbReference>
<feature type="chain" id="PRO_5016384944" evidence="1">
    <location>
        <begin position="22"/>
        <end position="281"/>
    </location>
</feature>
<dbReference type="Pfam" id="PF01497">
    <property type="entry name" value="Peripla_BP_2"/>
    <property type="match status" value="1"/>
</dbReference>
<organism evidence="3 4">
    <name type="scientific">Novacetimonas pomaceti</name>
    <dbReference type="NCBI Taxonomy" id="2021998"/>
    <lineage>
        <taxon>Bacteria</taxon>
        <taxon>Pseudomonadati</taxon>
        <taxon>Pseudomonadota</taxon>
        <taxon>Alphaproteobacteria</taxon>
        <taxon>Acetobacterales</taxon>
        <taxon>Acetobacteraceae</taxon>
        <taxon>Novacetimonas</taxon>
    </lineage>
</organism>
<dbReference type="Proteomes" id="UP000247609">
    <property type="component" value="Unassembled WGS sequence"/>
</dbReference>
<evidence type="ECO:0000256" key="1">
    <source>
        <dbReference type="SAM" id="SignalP"/>
    </source>
</evidence>
<dbReference type="InterPro" id="IPR050902">
    <property type="entry name" value="ABC_Transporter_SBP"/>
</dbReference>
<evidence type="ECO:0000313" key="4">
    <source>
        <dbReference type="Proteomes" id="UP000247609"/>
    </source>
</evidence>
<feature type="signal peptide" evidence="1">
    <location>
        <begin position="1"/>
        <end position="21"/>
    </location>
</feature>
<protein>
    <submittedName>
        <fullName evidence="3">Ferrichrome ABC transporter substrate-binding protein</fullName>
    </submittedName>
</protein>
<dbReference type="SUPFAM" id="SSF53807">
    <property type="entry name" value="Helical backbone' metal receptor"/>
    <property type="match status" value="1"/>
</dbReference>
<dbReference type="Gene3D" id="3.40.50.1980">
    <property type="entry name" value="Nitrogenase molybdenum iron protein domain"/>
    <property type="match status" value="2"/>
</dbReference>
<evidence type="ECO:0000313" key="3">
    <source>
        <dbReference type="EMBL" id="PYD75072.1"/>
    </source>
</evidence>
<sequence>MKRAAWVLLAGIVACAGTAQARALPRVASLNLCADQLVLMLAQPEQIVGLSPLSRDCWDSVLCEQARHVPVIRQSAENIVAAHPDVVLGSTYTAASAAVAMQAARESGARVLALPPATGLADIPAQIMQVANAIGAPERGRALAEAFATRLAALSIPRHPDDPTAAIYAANGFVTYAGSLPDDVLAHAGLRNYATVGRHAQSSRFSMEVLIARPPDLLVLDRSGAGNSMAQSMLDHPALRRAFAGSHHLDLPARLWLCGLPQTLDSLALLRDARRNLEKSP</sequence>
<accession>A0A318QCT2</accession>
<gene>
    <name evidence="3" type="ORF">CFR71_11290</name>
</gene>
<dbReference type="PROSITE" id="PS50983">
    <property type="entry name" value="FE_B12_PBP"/>
    <property type="match status" value="1"/>
</dbReference>
<keyword evidence="1" id="KW-0732">Signal</keyword>
<dbReference type="InterPro" id="IPR002491">
    <property type="entry name" value="ABC_transptr_periplasmic_BD"/>
</dbReference>
<proteinExistence type="predicted"/>
<dbReference type="PANTHER" id="PTHR30535:SF4">
    <property type="entry name" value="HEMIN-BINDING PERIPLASMIC PROTEIN HMUT"/>
    <property type="match status" value="1"/>
</dbReference>
<dbReference type="AlphaFoldDB" id="A0A318QCT2"/>
<dbReference type="PANTHER" id="PTHR30535">
    <property type="entry name" value="VITAMIN B12-BINDING PROTEIN"/>
    <property type="match status" value="1"/>
</dbReference>
<dbReference type="EMBL" id="NOXG01000015">
    <property type="protein sequence ID" value="PYD75072.1"/>
    <property type="molecule type" value="Genomic_DNA"/>
</dbReference>